<dbReference type="NCBIfam" id="NF040576">
    <property type="entry name" value="T2SS_GspM_XpsM"/>
    <property type="match status" value="1"/>
</dbReference>
<evidence type="ECO:0000313" key="2">
    <source>
        <dbReference type="Proteomes" id="UP000032680"/>
    </source>
</evidence>
<dbReference type="InterPro" id="IPR034756">
    <property type="entry name" value="T2SSM_b"/>
</dbReference>
<comment type="caution">
    <text evidence="1">The sequence shown here is derived from an EMBL/GenBank/DDBJ whole genome shotgun (WGS) entry which is preliminary data.</text>
</comment>
<sequence length="188" mass="20342">MGTWLPSARRALALAILVLLPVVAWVAVVAPLVDLVRDRQAEIESVADRLATLRAVIGRIPTLKTREAANRQRLEAAGAIWPETSPAAIAAAMQDRLRQAVASSHGVLKTASRLQGKGEKDLDAVRIRFSIEGTLETVRQTLAHIQTARPEMFVDSMTIKAPAIFTKEKPPLLGLDLEVVGYMPKGAP</sequence>
<dbReference type="RefSeq" id="WP_048860911.1">
    <property type="nucleotide sequence ID" value="NZ_BANB01000208.1"/>
</dbReference>
<dbReference type="EMBL" id="BANB01000208">
    <property type="protein sequence ID" value="GAN76968.1"/>
    <property type="molecule type" value="Genomic_DNA"/>
</dbReference>
<organism evidence="1 2">
    <name type="scientific">Acidisphaera rubrifaciens HS-AP3</name>
    <dbReference type="NCBI Taxonomy" id="1231350"/>
    <lineage>
        <taxon>Bacteria</taxon>
        <taxon>Pseudomonadati</taxon>
        <taxon>Pseudomonadota</taxon>
        <taxon>Alphaproteobacteria</taxon>
        <taxon>Acetobacterales</taxon>
        <taxon>Acetobacteraceae</taxon>
        <taxon>Acidisphaera</taxon>
    </lineage>
</organism>
<proteinExistence type="predicted"/>
<keyword evidence="2" id="KW-1185">Reference proteome</keyword>
<gene>
    <name evidence="1" type="ORF">Asru_0208_02</name>
</gene>
<evidence type="ECO:0000313" key="1">
    <source>
        <dbReference type="EMBL" id="GAN76968.1"/>
    </source>
</evidence>
<reference evidence="1 2" key="1">
    <citation type="submission" date="2012-11" db="EMBL/GenBank/DDBJ databases">
        <title>Whole genome sequence of Acidisphaera rubrifaciens HS-AP3.</title>
        <authorList>
            <person name="Azuma Y."/>
            <person name="Higashiura N."/>
            <person name="Hirakawa H."/>
            <person name="Matsushita K."/>
        </authorList>
    </citation>
    <scope>NUCLEOTIDE SEQUENCE [LARGE SCALE GENOMIC DNA]</scope>
    <source>
        <strain evidence="1 2">HS-AP3</strain>
    </source>
</reference>
<dbReference type="AlphaFoldDB" id="A0A0D6P6Y5"/>
<accession>A0A0D6P6Y5</accession>
<dbReference type="Pfam" id="PF10741">
    <property type="entry name" value="T2SSM_b"/>
    <property type="match status" value="1"/>
</dbReference>
<name>A0A0D6P6Y5_9PROT</name>
<protein>
    <submittedName>
        <fullName evidence="1">General secretion pathway protein M</fullName>
    </submittedName>
</protein>
<dbReference type="Proteomes" id="UP000032680">
    <property type="component" value="Unassembled WGS sequence"/>
</dbReference>